<dbReference type="SUPFAM" id="SSF52540">
    <property type="entry name" value="P-loop containing nucleoside triphosphate hydrolases"/>
    <property type="match status" value="1"/>
</dbReference>
<evidence type="ECO:0008006" key="3">
    <source>
        <dbReference type="Google" id="ProtNLM"/>
    </source>
</evidence>
<name>A0A2S6NL87_RHOGL</name>
<gene>
    <name evidence="1" type="ORF">CCS01_06165</name>
</gene>
<dbReference type="InterPro" id="IPR027417">
    <property type="entry name" value="P-loop_NTPase"/>
</dbReference>
<dbReference type="Pfam" id="PF13671">
    <property type="entry name" value="AAA_33"/>
    <property type="match status" value="1"/>
</dbReference>
<organism evidence="1 2">
    <name type="scientific">Rhodopila globiformis</name>
    <name type="common">Rhodopseudomonas globiformis</name>
    <dbReference type="NCBI Taxonomy" id="1071"/>
    <lineage>
        <taxon>Bacteria</taxon>
        <taxon>Pseudomonadati</taxon>
        <taxon>Pseudomonadota</taxon>
        <taxon>Alphaproteobacteria</taxon>
        <taxon>Acetobacterales</taxon>
        <taxon>Acetobacteraceae</taxon>
        <taxon>Rhodopila</taxon>
    </lineage>
</organism>
<dbReference type="PANTHER" id="PTHR43883:SF1">
    <property type="entry name" value="GLUCONOKINASE"/>
    <property type="match status" value="1"/>
</dbReference>
<reference evidence="1 2" key="1">
    <citation type="journal article" date="2018" name="Arch. Microbiol.">
        <title>New insights into the metabolic potential of the phototrophic purple bacterium Rhodopila globiformis DSM 161(T) from its draft genome sequence and evidence for a vanadium-dependent nitrogenase.</title>
        <authorList>
            <person name="Imhoff J.F."/>
            <person name="Rahn T."/>
            <person name="Kunzel S."/>
            <person name="Neulinger S.C."/>
        </authorList>
    </citation>
    <scope>NUCLEOTIDE SEQUENCE [LARGE SCALE GENOMIC DNA]</scope>
    <source>
        <strain evidence="1 2">DSM 161</strain>
    </source>
</reference>
<keyword evidence="2" id="KW-1185">Reference proteome</keyword>
<evidence type="ECO:0000313" key="1">
    <source>
        <dbReference type="EMBL" id="PPQ35971.1"/>
    </source>
</evidence>
<comment type="caution">
    <text evidence="1">The sequence shown here is derived from an EMBL/GenBank/DDBJ whole genome shotgun (WGS) entry which is preliminary data.</text>
</comment>
<dbReference type="OrthoDB" id="9810277at2"/>
<proteinExistence type="predicted"/>
<accession>A0A2S6NL87</accession>
<dbReference type="InterPro" id="IPR052732">
    <property type="entry name" value="Cell-binding_unc_protein"/>
</dbReference>
<dbReference type="Proteomes" id="UP000239724">
    <property type="component" value="Unassembled WGS sequence"/>
</dbReference>
<dbReference type="RefSeq" id="WP_104517972.1">
    <property type="nucleotide sequence ID" value="NZ_NHRY01000064.1"/>
</dbReference>
<sequence>MTVPPEQAETARFLSQLAGGPPRETHISAVFIGADTVWKLKKAVRMPFLDFTTVAARHHFLRRELALNQPHAPGIYRDVAAVGRRPDGSLALTAEDEAAVDWVLRMAPVPEQDFLDVIAAAGGLTLALQDALGDCVARYHAPLPPVTDWDSAAALRRITRGNVQSALAARLPEAEVRRWQQGMESAIMARAAWLAGRAGGGFVRRCHGDLHLGNLCLWQGVPVAFDALEFDEAMATIDVGYDLAFLLMDLDHRVGRAAANRVMNRYVARTGDAGLTAGLPVFLSQRAMVRAHVLAAMERGEEAQVYLQAASAYLSPPPARVLAIGGLQGTGKSTIARAIAPDFGPAPGALVLRSDELRKRLHGVAPEAKLPPEAYSQSANAAVNHALIDLARTGAAGGHGVIVDATFLDRAMRHDLGAAIRAESIPFTGVWLQAPLAVLERRIAARQGDASDATVAVLRQAVAADPGAGDWRAVDARDGAQAVRDIRAAVAG</sequence>
<dbReference type="SUPFAM" id="SSF56112">
    <property type="entry name" value="Protein kinase-like (PK-like)"/>
    <property type="match status" value="1"/>
</dbReference>
<dbReference type="InterPro" id="IPR011009">
    <property type="entry name" value="Kinase-like_dom_sf"/>
</dbReference>
<dbReference type="EMBL" id="NHRY01000064">
    <property type="protein sequence ID" value="PPQ35971.1"/>
    <property type="molecule type" value="Genomic_DNA"/>
</dbReference>
<dbReference type="Gene3D" id="3.40.50.300">
    <property type="entry name" value="P-loop containing nucleotide triphosphate hydrolases"/>
    <property type="match status" value="1"/>
</dbReference>
<dbReference type="AlphaFoldDB" id="A0A2S6NL87"/>
<dbReference type="Gene3D" id="3.90.1200.10">
    <property type="match status" value="1"/>
</dbReference>
<protein>
    <recommendedName>
        <fullName evidence="3">Aminoglycoside phosphotransferase domain-containing protein</fullName>
    </recommendedName>
</protein>
<dbReference type="PANTHER" id="PTHR43883">
    <property type="entry name" value="SLR0207 PROTEIN"/>
    <property type="match status" value="1"/>
</dbReference>
<evidence type="ECO:0000313" key="2">
    <source>
        <dbReference type="Proteomes" id="UP000239724"/>
    </source>
</evidence>